<comment type="caution">
    <text evidence="2">The sequence shown here is derived from an EMBL/GenBank/DDBJ whole genome shotgun (WGS) entry which is preliminary data.</text>
</comment>
<evidence type="ECO:0000313" key="2">
    <source>
        <dbReference type="EMBL" id="MFC5178819.1"/>
    </source>
</evidence>
<dbReference type="EMBL" id="JBHSKD010000027">
    <property type="protein sequence ID" value="MFC5178819.1"/>
    <property type="molecule type" value="Genomic_DNA"/>
</dbReference>
<dbReference type="Gene3D" id="3.40.390.10">
    <property type="entry name" value="Collagenase (Catalytic Domain)"/>
    <property type="match status" value="1"/>
</dbReference>
<gene>
    <name evidence="2" type="ORF">ACFPGP_19210</name>
</gene>
<keyword evidence="1" id="KW-0732">Signal</keyword>
<feature type="signal peptide" evidence="1">
    <location>
        <begin position="1"/>
        <end position="23"/>
    </location>
</feature>
<dbReference type="Proteomes" id="UP001596087">
    <property type="component" value="Unassembled WGS sequence"/>
</dbReference>
<sequence>MRIPGTLLALVLAATLVGPAAHGEDPAVVEPEAIPMMTVFGGSYQGYWWDHADLTVAVRVAPTAPADFAEVAHDAIAGWDAALRAEYGGVITLTDVSSTPGAAATADIVVHYVPRYGGTVYLGRTLCGGNVGGGGGNRCNNVIVKSDVPQKFVGDATPEEFFTLVQHELGHALGIGHTLPIDAWDVMGYGWVYTGQGVPLSQCDLDAVGAAFGWALAGEQPHPPTVEAVYCS</sequence>
<dbReference type="RefSeq" id="WP_378592559.1">
    <property type="nucleotide sequence ID" value="NZ_JBHSKD010000027.1"/>
</dbReference>
<reference evidence="3" key="1">
    <citation type="journal article" date="2019" name="Int. J. Syst. Evol. Microbiol.">
        <title>The Global Catalogue of Microorganisms (GCM) 10K type strain sequencing project: providing services to taxonomists for standard genome sequencing and annotation.</title>
        <authorList>
            <consortium name="The Broad Institute Genomics Platform"/>
            <consortium name="The Broad Institute Genome Sequencing Center for Infectious Disease"/>
            <person name="Wu L."/>
            <person name="Ma J."/>
        </authorList>
    </citation>
    <scope>NUCLEOTIDE SEQUENCE [LARGE SCALE GENOMIC DNA]</scope>
    <source>
        <strain evidence="3">DFY41</strain>
    </source>
</reference>
<evidence type="ECO:0008006" key="4">
    <source>
        <dbReference type="Google" id="ProtNLM"/>
    </source>
</evidence>
<evidence type="ECO:0000256" key="1">
    <source>
        <dbReference type="SAM" id="SignalP"/>
    </source>
</evidence>
<protein>
    <recommendedName>
        <fullName evidence="4">Matrixin family metalloprotease</fullName>
    </recommendedName>
</protein>
<name>A0ABW0BNC1_9ACTN</name>
<dbReference type="SUPFAM" id="SSF55486">
    <property type="entry name" value="Metalloproteases ('zincins'), catalytic domain"/>
    <property type="match status" value="1"/>
</dbReference>
<accession>A0ABW0BNC1</accession>
<dbReference type="InterPro" id="IPR024079">
    <property type="entry name" value="MetalloPept_cat_dom_sf"/>
</dbReference>
<keyword evidence="3" id="KW-1185">Reference proteome</keyword>
<feature type="chain" id="PRO_5046202921" description="Matrixin family metalloprotease" evidence="1">
    <location>
        <begin position="24"/>
        <end position="232"/>
    </location>
</feature>
<organism evidence="2 3">
    <name type="scientific">Nocardioides taihuensis</name>
    <dbReference type="NCBI Taxonomy" id="1835606"/>
    <lineage>
        <taxon>Bacteria</taxon>
        <taxon>Bacillati</taxon>
        <taxon>Actinomycetota</taxon>
        <taxon>Actinomycetes</taxon>
        <taxon>Propionibacteriales</taxon>
        <taxon>Nocardioidaceae</taxon>
        <taxon>Nocardioides</taxon>
    </lineage>
</organism>
<evidence type="ECO:0000313" key="3">
    <source>
        <dbReference type="Proteomes" id="UP001596087"/>
    </source>
</evidence>
<proteinExistence type="predicted"/>